<evidence type="ECO:0000313" key="1">
    <source>
        <dbReference type="EMBL" id="KAI3774540.1"/>
    </source>
</evidence>
<proteinExistence type="predicted"/>
<comment type="caution">
    <text evidence="1">The sequence shown here is derived from an EMBL/GenBank/DDBJ whole genome shotgun (WGS) entry which is preliminary data.</text>
</comment>
<keyword evidence="2" id="KW-1185">Reference proteome</keyword>
<protein>
    <submittedName>
        <fullName evidence="1">Uncharacterized protein</fullName>
    </submittedName>
</protein>
<organism evidence="1 2">
    <name type="scientific">Smallanthus sonchifolius</name>
    <dbReference type="NCBI Taxonomy" id="185202"/>
    <lineage>
        <taxon>Eukaryota</taxon>
        <taxon>Viridiplantae</taxon>
        <taxon>Streptophyta</taxon>
        <taxon>Embryophyta</taxon>
        <taxon>Tracheophyta</taxon>
        <taxon>Spermatophyta</taxon>
        <taxon>Magnoliopsida</taxon>
        <taxon>eudicotyledons</taxon>
        <taxon>Gunneridae</taxon>
        <taxon>Pentapetalae</taxon>
        <taxon>asterids</taxon>
        <taxon>campanulids</taxon>
        <taxon>Asterales</taxon>
        <taxon>Asteraceae</taxon>
        <taxon>Asteroideae</taxon>
        <taxon>Heliantheae alliance</taxon>
        <taxon>Millerieae</taxon>
        <taxon>Smallanthus</taxon>
    </lineage>
</organism>
<sequence length="199" mass="22826">MPLFAICISLESKSKIIAICISLESKSKIIALWHIGRRDMIKREDGNRKPTRFERKEQVDDTPIEHTPTVSWEYLSKMERFIITFQNGKSETLFVDRLVSLVPDDLQALIDLPLINELKYLFGDYVIELIKRKLEDLSSDDNLGDNESEESSQFFRNEKEEDSSDTEQDQTVGSQLNREENCHTPTDGGIIEAGHVDCS</sequence>
<evidence type="ECO:0000313" key="2">
    <source>
        <dbReference type="Proteomes" id="UP001056120"/>
    </source>
</evidence>
<accession>A0ACB9FTT4</accession>
<reference evidence="2" key="1">
    <citation type="journal article" date="2022" name="Mol. Ecol. Resour.">
        <title>The genomes of chicory, endive, great burdock and yacon provide insights into Asteraceae palaeo-polyploidization history and plant inulin production.</title>
        <authorList>
            <person name="Fan W."/>
            <person name="Wang S."/>
            <person name="Wang H."/>
            <person name="Wang A."/>
            <person name="Jiang F."/>
            <person name="Liu H."/>
            <person name="Zhao H."/>
            <person name="Xu D."/>
            <person name="Zhang Y."/>
        </authorList>
    </citation>
    <scope>NUCLEOTIDE SEQUENCE [LARGE SCALE GENOMIC DNA]</scope>
    <source>
        <strain evidence="2">cv. Yunnan</strain>
    </source>
</reference>
<name>A0ACB9FTT4_9ASTR</name>
<dbReference type="Proteomes" id="UP001056120">
    <property type="component" value="Linkage Group LG16"/>
</dbReference>
<dbReference type="EMBL" id="CM042033">
    <property type="protein sequence ID" value="KAI3774540.1"/>
    <property type="molecule type" value="Genomic_DNA"/>
</dbReference>
<reference evidence="1 2" key="2">
    <citation type="journal article" date="2022" name="Mol. Ecol. Resour.">
        <title>The genomes of chicory, endive, great burdock and yacon provide insights into Asteraceae paleo-polyploidization history and plant inulin production.</title>
        <authorList>
            <person name="Fan W."/>
            <person name="Wang S."/>
            <person name="Wang H."/>
            <person name="Wang A."/>
            <person name="Jiang F."/>
            <person name="Liu H."/>
            <person name="Zhao H."/>
            <person name="Xu D."/>
            <person name="Zhang Y."/>
        </authorList>
    </citation>
    <scope>NUCLEOTIDE SEQUENCE [LARGE SCALE GENOMIC DNA]</scope>
    <source>
        <strain evidence="2">cv. Yunnan</strain>
        <tissue evidence="1">Leaves</tissue>
    </source>
</reference>
<gene>
    <name evidence="1" type="ORF">L1987_49098</name>
</gene>